<comment type="caution">
    <text evidence="2">The sequence shown here is derived from an EMBL/GenBank/DDBJ whole genome shotgun (WGS) entry which is preliminary data.</text>
</comment>
<keyword evidence="3" id="KW-1185">Reference proteome</keyword>
<name>A0ABT0MJP8_9GAMM</name>
<gene>
    <name evidence="2" type="ORF">M2650_09465</name>
</gene>
<organism evidence="2 3">
    <name type="scientific">Luteimonas galliterrae</name>
    <dbReference type="NCBI Taxonomy" id="2940486"/>
    <lineage>
        <taxon>Bacteria</taxon>
        <taxon>Pseudomonadati</taxon>
        <taxon>Pseudomonadota</taxon>
        <taxon>Gammaproteobacteria</taxon>
        <taxon>Lysobacterales</taxon>
        <taxon>Lysobacteraceae</taxon>
        <taxon>Luteimonas</taxon>
    </lineage>
</organism>
<evidence type="ECO:0000256" key="1">
    <source>
        <dbReference type="SAM" id="MobiDB-lite"/>
    </source>
</evidence>
<dbReference type="EMBL" id="JAMBEP010000001">
    <property type="protein sequence ID" value="MCL1634858.1"/>
    <property type="molecule type" value="Genomic_DNA"/>
</dbReference>
<protein>
    <submittedName>
        <fullName evidence="2">Uncharacterized protein</fullName>
    </submittedName>
</protein>
<feature type="compositionally biased region" description="Polar residues" evidence="1">
    <location>
        <begin position="69"/>
        <end position="78"/>
    </location>
</feature>
<evidence type="ECO:0000313" key="2">
    <source>
        <dbReference type="EMBL" id="MCL1634858.1"/>
    </source>
</evidence>
<proteinExistence type="predicted"/>
<accession>A0ABT0MJP8</accession>
<feature type="region of interest" description="Disordered" evidence="1">
    <location>
        <begin position="69"/>
        <end position="93"/>
    </location>
</feature>
<sequence>MKNHHSAMPLFIVLLVVLAGLGVVTLARGGADSSVNSGRNNALERDRQTDYAALEEKVDRLTYLMQSVPSGERTSNRAGTRAHATAPEHMTPQQAQARQAQIKADLDKRFETQPVDANWSLESTRRIERSLSADGLKEIGAQPPSASRIDCRSSMCRIHLVYGDNGSASDAGMMLNVAIADRMPYTQVLSQARTDGGVDYFIYAMRGHSR</sequence>
<dbReference type="Proteomes" id="UP001431217">
    <property type="component" value="Unassembled WGS sequence"/>
</dbReference>
<evidence type="ECO:0000313" key="3">
    <source>
        <dbReference type="Proteomes" id="UP001431217"/>
    </source>
</evidence>
<dbReference type="RefSeq" id="WP_249473630.1">
    <property type="nucleotide sequence ID" value="NZ_JAMBEP010000001.1"/>
</dbReference>
<reference evidence="2 3" key="1">
    <citation type="submission" date="2022-05" db="EMBL/GenBank/DDBJ databases">
        <title>Luteimonas sp. SX5, whole genome shotgun sequencing project.</title>
        <authorList>
            <person name="Zhao G."/>
            <person name="Shen L."/>
        </authorList>
    </citation>
    <scope>NUCLEOTIDE SEQUENCE [LARGE SCALE GENOMIC DNA]</scope>
    <source>
        <strain evidence="2 3">SX5</strain>
    </source>
</reference>